<evidence type="ECO:0000256" key="4">
    <source>
        <dbReference type="ARBA" id="ARBA00023176"/>
    </source>
</evidence>
<evidence type="ECO:0000256" key="3">
    <source>
        <dbReference type="ARBA" id="ARBA00023136"/>
    </source>
</evidence>
<dbReference type="EMBL" id="JAEFCI010009224">
    <property type="protein sequence ID" value="KAG5457946.1"/>
    <property type="molecule type" value="Genomic_DNA"/>
</dbReference>
<evidence type="ECO:0000256" key="2">
    <source>
        <dbReference type="ARBA" id="ARBA00005263"/>
    </source>
</evidence>
<dbReference type="OrthoDB" id="5512at2759"/>
<keyword evidence="3 6" id="KW-0472">Membrane</keyword>
<sequence>MEDPTADFLAREAAALGGDLAAVTAAAGAGSPEGPLAAAASCSLDDFEKVEHSPSASTAFAAAGSPHFPQQSDPVSLVSPPPPPGGLDAFQTNFPPVADQIGQAPQITKAGPTSPIHSPTPESEEDIHAVREWRQRYAEAIAERDRRSEQQHREQVDAARQAIDRFYEEYNKQKERTHSTNREAETQQAAENASGSIWEKVTREVEAAAQAQSKGAVAKGPSRERFRCLLSDLRKDARAPGLAA</sequence>
<keyword evidence="9" id="KW-1185">Reference proteome</keyword>
<dbReference type="GO" id="GO:0032050">
    <property type="term" value="F:clathrin heavy chain binding"/>
    <property type="evidence" value="ECO:0007669"/>
    <property type="project" value="TreeGrafter"/>
</dbReference>
<organism evidence="8 9">
    <name type="scientific">Olpidium bornovanus</name>
    <dbReference type="NCBI Taxonomy" id="278681"/>
    <lineage>
        <taxon>Eukaryota</taxon>
        <taxon>Fungi</taxon>
        <taxon>Fungi incertae sedis</taxon>
        <taxon>Olpidiomycota</taxon>
        <taxon>Olpidiomycotina</taxon>
        <taxon>Olpidiomycetes</taxon>
        <taxon>Olpidiales</taxon>
        <taxon>Olpidiaceae</taxon>
        <taxon>Olpidium</taxon>
    </lineage>
</organism>
<keyword evidence="5 6" id="KW-0968">Cytoplasmic vesicle</keyword>
<feature type="compositionally biased region" description="Polar residues" evidence="7">
    <location>
        <begin position="186"/>
        <end position="195"/>
    </location>
</feature>
<keyword evidence="4 6" id="KW-0168">Coated pit</keyword>
<evidence type="ECO:0000256" key="7">
    <source>
        <dbReference type="SAM" id="MobiDB-lite"/>
    </source>
</evidence>
<comment type="subcellular location">
    <subcellularLocation>
        <location evidence="1 6">Cytoplasmic vesicle membrane</location>
        <topology evidence="1 6">Peripheral membrane protein</topology>
        <orientation evidence="1 6">Cytoplasmic side</orientation>
    </subcellularLocation>
    <subcellularLocation>
        <location evidence="6">Membrane</location>
        <location evidence="6">Coated pit</location>
        <topology evidence="6">Peripheral membrane protein</topology>
        <orientation evidence="6">Cytoplasmic side</orientation>
    </subcellularLocation>
    <text evidence="6">Cytoplasmic face of coated pits and vesicles.</text>
</comment>
<dbReference type="Proteomes" id="UP000673691">
    <property type="component" value="Unassembled WGS sequence"/>
</dbReference>
<dbReference type="PANTHER" id="PTHR10639">
    <property type="entry name" value="CLATHRIN LIGHT CHAIN"/>
    <property type="match status" value="1"/>
</dbReference>
<feature type="region of interest" description="Disordered" evidence="7">
    <location>
        <begin position="53"/>
        <end position="127"/>
    </location>
</feature>
<reference evidence="8 9" key="1">
    <citation type="journal article" name="Sci. Rep.">
        <title>Genome-scale phylogenetic analyses confirm Olpidium as the closest living zoosporic fungus to the non-flagellated, terrestrial fungi.</title>
        <authorList>
            <person name="Chang Y."/>
            <person name="Rochon D."/>
            <person name="Sekimoto S."/>
            <person name="Wang Y."/>
            <person name="Chovatia M."/>
            <person name="Sandor L."/>
            <person name="Salamov A."/>
            <person name="Grigoriev I.V."/>
            <person name="Stajich J.E."/>
            <person name="Spatafora J.W."/>
        </authorList>
    </citation>
    <scope>NUCLEOTIDE SEQUENCE [LARGE SCALE GENOMIC DNA]</scope>
    <source>
        <strain evidence="8">S191</strain>
    </source>
</reference>
<evidence type="ECO:0000313" key="9">
    <source>
        <dbReference type="Proteomes" id="UP000673691"/>
    </source>
</evidence>
<dbReference type="GO" id="GO:0030130">
    <property type="term" value="C:clathrin coat of trans-Golgi network vesicle"/>
    <property type="evidence" value="ECO:0007669"/>
    <property type="project" value="InterPro"/>
</dbReference>
<evidence type="ECO:0000256" key="5">
    <source>
        <dbReference type="ARBA" id="ARBA00023329"/>
    </source>
</evidence>
<comment type="caution">
    <text evidence="8">The sequence shown here is derived from an EMBL/GenBank/DDBJ whole genome shotgun (WGS) entry which is preliminary data.</text>
</comment>
<dbReference type="AlphaFoldDB" id="A0A8H7ZQZ0"/>
<feature type="compositionally biased region" description="Basic and acidic residues" evidence="7">
    <location>
        <begin position="142"/>
        <end position="185"/>
    </location>
</feature>
<dbReference type="Pfam" id="PF01086">
    <property type="entry name" value="Clathrin_lg_ch"/>
    <property type="match status" value="1"/>
</dbReference>
<dbReference type="PANTHER" id="PTHR10639:SF7">
    <property type="entry name" value="CLATHRIN LIGHT CHAIN"/>
    <property type="match status" value="1"/>
</dbReference>
<accession>A0A8H7ZQZ0</accession>
<comment type="function">
    <text evidence="6">Clathrin is the major protein of the polyhedral coat of coated pits and vesicles.</text>
</comment>
<gene>
    <name evidence="8" type="ORF">BJ554DRAFT_1930</name>
</gene>
<evidence type="ECO:0000313" key="8">
    <source>
        <dbReference type="EMBL" id="KAG5457946.1"/>
    </source>
</evidence>
<feature type="compositionally biased region" description="Low complexity" evidence="7">
    <location>
        <begin position="69"/>
        <end position="78"/>
    </location>
</feature>
<comment type="similarity">
    <text evidence="2 6">Belongs to the clathrin light chain family.</text>
</comment>
<feature type="region of interest" description="Disordered" evidence="7">
    <location>
        <begin position="142"/>
        <end position="196"/>
    </location>
</feature>
<dbReference type="GO" id="GO:0072583">
    <property type="term" value="P:clathrin-dependent endocytosis"/>
    <property type="evidence" value="ECO:0007669"/>
    <property type="project" value="TreeGrafter"/>
</dbReference>
<name>A0A8H7ZQZ0_9FUNG</name>
<dbReference type="InterPro" id="IPR000996">
    <property type="entry name" value="Clathrin_L-chain"/>
</dbReference>
<dbReference type="GO" id="GO:0005198">
    <property type="term" value="F:structural molecule activity"/>
    <property type="evidence" value="ECO:0007669"/>
    <property type="project" value="InterPro"/>
</dbReference>
<dbReference type="GO" id="GO:0030132">
    <property type="term" value="C:clathrin coat of coated pit"/>
    <property type="evidence" value="ECO:0007669"/>
    <property type="project" value="InterPro"/>
</dbReference>
<protein>
    <recommendedName>
        <fullName evidence="6">Clathrin light chain</fullName>
    </recommendedName>
</protein>
<evidence type="ECO:0000256" key="1">
    <source>
        <dbReference type="ARBA" id="ARBA00004180"/>
    </source>
</evidence>
<evidence type="ECO:0000256" key="6">
    <source>
        <dbReference type="RuleBase" id="RU363137"/>
    </source>
</evidence>
<proteinExistence type="inferred from homology"/>
<dbReference type="GO" id="GO:0006886">
    <property type="term" value="P:intracellular protein transport"/>
    <property type="evidence" value="ECO:0007669"/>
    <property type="project" value="InterPro"/>
</dbReference>